<dbReference type="Proteomes" id="UP001630127">
    <property type="component" value="Unassembled WGS sequence"/>
</dbReference>
<evidence type="ECO:0000313" key="2">
    <source>
        <dbReference type="EMBL" id="KAL3520162.1"/>
    </source>
</evidence>
<accession>A0ABD2ZNX9</accession>
<feature type="region of interest" description="Disordered" evidence="1">
    <location>
        <begin position="83"/>
        <end position="109"/>
    </location>
</feature>
<sequence length="109" mass="12565">MSFIQRDKVLLVYAIMTGVPVNVGHLIRQGFLESGRSGRPIFYVPSLIHHLCTMAGCPIGHLEPLTHPRGMINREYVYKMVREYEKHHQEEHPTQFQPQPQPQPQPPLS</sequence>
<protein>
    <submittedName>
        <fullName evidence="2">Uncharacterized protein</fullName>
    </submittedName>
</protein>
<dbReference type="AlphaFoldDB" id="A0ABD2ZNX9"/>
<name>A0ABD2ZNX9_9GENT</name>
<feature type="compositionally biased region" description="Pro residues" evidence="1">
    <location>
        <begin position="99"/>
        <end position="109"/>
    </location>
</feature>
<reference evidence="2 3" key="1">
    <citation type="submission" date="2024-11" db="EMBL/GenBank/DDBJ databases">
        <title>A near-complete genome assembly of Cinchona calisaya.</title>
        <authorList>
            <person name="Lian D.C."/>
            <person name="Zhao X.W."/>
            <person name="Wei L."/>
        </authorList>
    </citation>
    <scope>NUCLEOTIDE SEQUENCE [LARGE SCALE GENOMIC DNA]</scope>
    <source>
        <tissue evidence="2">Nenye</tissue>
    </source>
</reference>
<evidence type="ECO:0000313" key="3">
    <source>
        <dbReference type="Proteomes" id="UP001630127"/>
    </source>
</evidence>
<keyword evidence="3" id="KW-1185">Reference proteome</keyword>
<proteinExistence type="predicted"/>
<comment type="caution">
    <text evidence="2">The sequence shown here is derived from an EMBL/GenBank/DDBJ whole genome shotgun (WGS) entry which is preliminary data.</text>
</comment>
<organism evidence="2 3">
    <name type="scientific">Cinchona calisaya</name>
    <dbReference type="NCBI Taxonomy" id="153742"/>
    <lineage>
        <taxon>Eukaryota</taxon>
        <taxon>Viridiplantae</taxon>
        <taxon>Streptophyta</taxon>
        <taxon>Embryophyta</taxon>
        <taxon>Tracheophyta</taxon>
        <taxon>Spermatophyta</taxon>
        <taxon>Magnoliopsida</taxon>
        <taxon>eudicotyledons</taxon>
        <taxon>Gunneridae</taxon>
        <taxon>Pentapetalae</taxon>
        <taxon>asterids</taxon>
        <taxon>lamiids</taxon>
        <taxon>Gentianales</taxon>
        <taxon>Rubiaceae</taxon>
        <taxon>Cinchonoideae</taxon>
        <taxon>Cinchoneae</taxon>
        <taxon>Cinchona</taxon>
    </lineage>
</organism>
<gene>
    <name evidence="2" type="ORF">ACH5RR_018311</name>
</gene>
<evidence type="ECO:0000256" key="1">
    <source>
        <dbReference type="SAM" id="MobiDB-lite"/>
    </source>
</evidence>
<dbReference type="EMBL" id="JBJUIK010000008">
    <property type="protein sequence ID" value="KAL3520162.1"/>
    <property type="molecule type" value="Genomic_DNA"/>
</dbReference>
<feature type="compositionally biased region" description="Basic and acidic residues" evidence="1">
    <location>
        <begin position="83"/>
        <end position="93"/>
    </location>
</feature>